<protein>
    <submittedName>
        <fullName evidence="3">CBS domain protein</fullName>
    </submittedName>
</protein>
<keyword evidence="1" id="KW-0129">CBS domain</keyword>
<proteinExistence type="predicted"/>
<name>A0A3B1CZA2_9ZZZZ</name>
<dbReference type="Gene3D" id="3.10.580.10">
    <property type="entry name" value="CBS-domain"/>
    <property type="match status" value="1"/>
</dbReference>
<dbReference type="InterPro" id="IPR051257">
    <property type="entry name" value="Diverse_CBS-Domain"/>
</dbReference>
<dbReference type="InterPro" id="IPR045865">
    <property type="entry name" value="ACT-like_dom_sf"/>
</dbReference>
<gene>
    <name evidence="3" type="ORF">MNBD_NITROSPINAE03-602</name>
</gene>
<reference evidence="3" key="1">
    <citation type="submission" date="2018-06" db="EMBL/GenBank/DDBJ databases">
        <authorList>
            <person name="Zhirakovskaya E."/>
        </authorList>
    </citation>
    <scope>NUCLEOTIDE SEQUENCE</scope>
</reference>
<evidence type="ECO:0000256" key="1">
    <source>
        <dbReference type="ARBA" id="ARBA00023122"/>
    </source>
</evidence>
<evidence type="ECO:0000259" key="2">
    <source>
        <dbReference type="PROSITE" id="PS51371"/>
    </source>
</evidence>
<dbReference type="SUPFAM" id="SSF54631">
    <property type="entry name" value="CBS-domain pair"/>
    <property type="match status" value="1"/>
</dbReference>
<dbReference type="AlphaFoldDB" id="A0A3B1CZA2"/>
<dbReference type="InterPro" id="IPR000644">
    <property type="entry name" value="CBS_dom"/>
</dbReference>
<dbReference type="PANTHER" id="PTHR43080:SF2">
    <property type="entry name" value="CBS DOMAIN-CONTAINING PROTEIN"/>
    <property type="match status" value="1"/>
</dbReference>
<dbReference type="SUPFAM" id="SSF55021">
    <property type="entry name" value="ACT-like"/>
    <property type="match status" value="1"/>
</dbReference>
<dbReference type="Pfam" id="PF00571">
    <property type="entry name" value="CBS"/>
    <property type="match status" value="2"/>
</dbReference>
<evidence type="ECO:0000313" key="3">
    <source>
        <dbReference type="EMBL" id="VAX24675.1"/>
    </source>
</evidence>
<dbReference type="CDD" id="cd04584">
    <property type="entry name" value="CBS_pair_AcuB_like"/>
    <property type="match status" value="1"/>
</dbReference>
<dbReference type="PANTHER" id="PTHR43080">
    <property type="entry name" value="CBS DOMAIN-CONTAINING PROTEIN CBSX3, MITOCHONDRIAL"/>
    <property type="match status" value="1"/>
</dbReference>
<dbReference type="SMART" id="SM00116">
    <property type="entry name" value="CBS"/>
    <property type="match status" value="2"/>
</dbReference>
<organism evidence="3">
    <name type="scientific">hydrothermal vent metagenome</name>
    <dbReference type="NCBI Taxonomy" id="652676"/>
    <lineage>
        <taxon>unclassified sequences</taxon>
        <taxon>metagenomes</taxon>
        <taxon>ecological metagenomes</taxon>
    </lineage>
</organism>
<feature type="domain" description="CBS" evidence="2">
    <location>
        <begin position="82"/>
        <end position="140"/>
    </location>
</feature>
<feature type="domain" description="CBS" evidence="2">
    <location>
        <begin position="7"/>
        <end position="66"/>
    </location>
</feature>
<dbReference type="EMBL" id="UOGB01000301">
    <property type="protein sequence ID" value="VAX24675.1"/>
    <property type="molecule type" value="Genomic_DNA"/>
</dbReference>
<sequence length="230" mass="25484">MLIKDWLTSGVITVLVDETVFKVSNLMKEKGVRCLPVLNSKGLLEGIVTDLDLCRASPSKATTLDVFELNYLLSNVKIDTIMTKKVITVKLDHTIEFAAALMLENKISHLPVLDDDGAIVGIVSQADIFKALVKISGVYEDGCQFAFALDDRPGSIKEVSDVIRSHGGRLMSIFTHVDDENGGSREVYIRIKRMAADNFAKLTQELNSKFKILYCVEDTLEELKSRSGKN</sequence>
<dbReference type="InterPro" id="IPR046342">
    <property type="entry name" value="CBS_dom_sf"/>
</dbReference>
<accession>A0A3B1CZA2</accession>
<dbReference type="PROSITE" id="PS51371">
    <property type="entry name" value="CBS"/>
    <property type="match status" value="2"/>
</dbReference>